<gene>
    <name evidence="1" type="ordered locus">BH1184</name>
</gene>
<dbReference type="HOGENOM" id="CLU_2713939_0_0_9"/>
<organism evidence="1 2">
    <name type="scientific">Halalkalibacterium halodurans (strain ATCC BAA-125 / DSM 18197 / FERM 7344 / JCM 9153 / C-125)</name>
    <name type="common">Bacillus halodurans</name>
    <dbReference type="NCBI Taxonomy" id="272558"/>
    <lineage>
        <taxon>Bacteria</taxon>
        <taxon>Bacillati</taxon>
        <taxon>Bacillota</taxon>
        <taxon>Bacilli</taxon>
        <taxon>Bacillales</taxon>
        <taxon>Bacillaceae</taxon>
        <taxon>Halalkalibacterium (ex Joshi et al. 2022)</taxon>
    </lineage>
</organism>
<evidence type="ECO:0000313" key="1">
    <source>
        <dbReference type="EMBL" id="BAB04903.1"/>
    </source>
</evidence>
<reference evidence="1 2" key="1">
    <citation type="journal article" date="2000" name="Nucleic Acids Res.">
        <title>Complete genome sequence of the alkaliphilic bacterium Bacillus halodurans and genomic sequence comparison with Bacillus subtilis.</title>
        <authorList>
            <person name="Takami H."/>
            <person name="Nakasone K."/>
            <person name="Takaki Y."/>
            <person name="Maeno G."/>
            <person name="Sasaki R."/>
            <person name="Masui N."/>
            <person name="Fuji F."/>
            <person name="Hirama C."/>
            <person name="Nakamura Y."/>
            <person name="Ogasawara N."/>
            <person name="Kuhara S."/>
            <person name="Horikoshi K."/>
        </authorList>
    </citation>
    <scope>NUCLEOTIDE SEQUENCE [LARGE SCALE GENOMIC DNA]</scope>
    <source>
        <strain evidence="2">ATCC BAA-125 / DSM 18197 / FERM 7344 / JCM 9153 / C-125</strain>
    </source>
</reference>
<dbReference type="AlphaFoldDB" id="Q9KDM8"/>
<evidence type="ECO:0000313" key="2">
    <source>
        <dbReference type="Proteomes" id="UP000001258"/>
    </source>
</evidence>
<name>Q9KDM8_HALH5</name>
<protein>
    <submittedName>
        <fullName evidence="1">BH1184 protein</fullName>
    </submittedName>
</protein>
<dbReference type="PIR" id="H83797">
    <property type="entry name" value="H83797"/>
</dbReference>
<proteinExistence type="predicted"/>
<dbReference type="KEGG" id="bha:BH1184"/>
<sequence>MDVCVFFYAHICFLTPTNIIEPIFFALFCAKTPTFIVEPKKKKTESRKEFPVFCLMYYDQDQRIIFCRYVIG</sequence>
<dbReference type="Proteomes" id="UP000001258">
    <property type="component" value="Chromosome"/>
</dbReference>
<dbReference type="EMBL" id="BA000004">
    <property type="protein sequence ID" value="BAB04903.1"/>
    <property type="molecule type" value="Genomic_DNA"/>
</dbReference>
<accession>Q9KDM8</accession>
<keyword evidence="2" id="KW-1185">Reference proteome</keyword>